<dbReference type="CDD" id="cd09873">
    <property type="entry name" value="PIN_Pae0151-like"/>
    <property type="match status" value="1"/>
</dbReference>
<dbReference type="SUPFAM" id="SSF88723">
    <property type="entry name" value="PIN domain-like"/>
    <property type="match status" value="1"/>
</dbReference>
<name>A0A1W1VXY3_9FIRM</name>
<dbReference type="RefSeq" id="WP_084665766.1">
    <property type="nucleotide sequence ID" value="NZ_LT838272.1"/>
</dbReference>
<dbReference type="STRING" id="698762.SAMN00808754_2206"/>
<reference evidence="3 4" key="1">
    <citation type="submission" date="2017-04" db="EMBL/GenBank/DDBJ databases">
        <authorList>
            <person name="Afonso C.L."/>
            <person name="Miller P.J."/>
            <person name="Scott M.A."/>
            <person name="Spackman E."/>
            <person name="Goraichik I."/>
            <person name="Dimitrov K.M."/>
            <person name="Suarez D.L."/>
            <person name="Swayne D.E."/>
        </authorList>
    </citation>
    <scope>NUCLEOTIDE SEQUENCE [LARGE SCALE GENOMIC DNA]</scope>
    <source>
        <strain evidence="3 4">ToBE</strain>
    </source>
</reference>
<keyword evidence="4" id="KW-1185">Reference proteome</keyword>
<dbReference type="InterPro" id="IPR051619">
    <property type="entry name" value="TypeII_TA_RNase_PINc/VapC"/>
</dbReference>
<feature type="domain" description="PIN" evidence="2">
    <location>
        <begin position="5"/>
        <end position="115"/>
    </location>
</feature>
<dbReference type="Gene3D" id="3.40.50.1010">
    <property type="entry name" value="5'-nuclease"/>
    <property type="match status" value="1"/>
</dbReference>
<organism evidence="3 4">
    <name type="scientific">Thermanaeromonas toyohensis ToBE</name>
    <dbReference type="NCBI Taxonomy" id="698762"/>
    <lineage>
        <taxon>Bacteria</taxon>
        <taxon>Bacillati</taxon>
        <taxon>Bacillota</taxon>
        <taxon>Clostridia</taxon>
        <taxon>Neomoorellales</taxon>
        <taxon>Neomoorellaceae</taxon>
        <taxon>Thermanaeromonas</taxon>
    </lineage>
</organism>
<dbReference type="InterPro" id="IPR029060">
    <property type="entry name" value="PIN-like_dom_sf"/>
</dbReference>
<keyword evidence="1" id="KW-0460">Magnesium</keyword>
<dbReference type="Proteomes" id="UP000192569">
    <property type="component" value="Chromosome I"/>
</dbReference>
<protein>
    <submittedName>
        <fullName evidence="3">Predicted nucleic acid-binding protein, contains PIN domain</fullName>
    </submittedName>
</protein>
<dbReference type="PANTHER" id="PTHR35901">
    <property type="entry name" value="RIBONUCLEASE VAPC3"/>
    <property type="match status" value="1"/>
</dbReference>
<evidence type="ECO:0000313" key="3">
    <source>
        <dbReference type="EMBL" id="SMB98215.1"/>
    </source>
</evidence>
<dbReference type="AlphaFoldDB" id="A0A1W1VXY3"/>
<dbReference type="InterPro" id="IPR002716">
    <property type="entry name" value="PIN_dom"/>
</dbReference>
<accession>A0A1W1VXY3</accession>
<dbReference type="OrthoDB" id="424427at2"/>
<proteinExistence type="predicted"/>
<dbReference type="PANTHER" id="PTHR35901:SF1">
    <property type="entry name" value="EXONUCLEASE VAPC9"/>
    <property type="match status" value="1"/>
</dbReference>
<gene>
    <name evidence="3" type="ORF">SAMN00808754_2206</name>
</gene>
<sequence length="151" mass="17369">MSKYMCLDTSVVIKFLIEEQGSDKATLLIDRIIREDALVVLPAFAWAEVGSVLRKKYRRDELSLEEADGLWMEFRQFPGVEYVNDEEIGERAWKLSCELDLPTLYDAAFLAVAEVVAEKTGEECEYWTADEKLVSAIAGKKKYVKYLEEFH</sequence>
<dbReference type="Pfam" id="PF01850">
    <property type="entry name" value="PIN"/>
    <property type="match status" value="1"/>
</dbReference>
<dbReference type="EMBL" id="LT838272">
    <property type="protein sequence ID" value="SMB98215.1"/>
    <property type="molecule type" value="Genomic_DNA"/>
</dbReference>
<dbReference type="InterPro" id="IPR044153">
    <property type="entry name" value="PIN_Pae0151-like"/>
</dbReference>
<evidence type="ECO:0000313" key="4">
    <source>
        <dbReference type="Proteomes" id="UP000192569"/>
    </source>
</evidence>
<evidence type="ECO:0000256" key="1">
    <source>
        <dbReference type="ARBA" id="ARBA00022842"/>
    </source>
</evidence>
<evidence type="ECO:0000259" key="2">
    <source>
        <dbReference type="Pfam" id="PF01850"/>
    </source>
</evidence>